<dbReference type="SMART" id="SM00575">
    <property type="entry name" value="ZnF_PMZ"/>
    <property type="match status" value="1"/>
</dbReference>
<keyword evidence="4 6" id="KW-0862">Zinc</keyword>
<keyword evidence="6" id="KW-0539">Nucleus</keyword>
<evidence type="ECO:0000259" key="8">
    <source>
        <dbReference type="PROSITE" id="PS50966"/>
    </source>
</evidence>
<evidence type="ECO:0000256" key="6">
    <source>
        <dbReference type="RuleBase" id="RU367018"/>
    </source>
</evidence>
<dbReference type="GO" id="GO:0008270">
    <property type="term" value="F:zinc ion binding"/>
    <property type="evidence" value="ECO:0007669"/>
    <property type="project" value="UniProtKB-UniRule"/>
</dbReference>
<dbReference type="PANTHER" id="PTHR31669">
    <property type="entry name" value="PROTEIN FAR1-RELATED SEQUENCE 10-RELATED"/>
    <property type="match status" value="1"/>
</dbReference>
<keyword evidence="2 6" id="KW-0479">Metal-binding</keyword>
<dbReference type="GO" id="GO:0006355">
    <property type="term" value="P:regulation of DNA-templated transcription"/>
    <property type="evidence" value="ECO:0007669"/>
    <property type="project" value="UniProtKB-UniRule"/>
</dbReference>
<evidence type="ECO:0000256" key="2">
    <source>
        <dbReference type="ARBA" id="ARBA00022723"/>
    </source>
</evidence>
<keyword evidence="10" id="KW-1185">Reference proteome</keyword>
<evidence type="ECO:0000256" key="1">
    <source>
        <dbReference type="ARBA" id="ARBA00005889"/>
    </source>
</evidence>
<evidence type="ECO:0000313" key="10">
    <source>
        <dbReference type="Proteomes" id="UP000289738"/>
    </source>
</evidence>
<dbReference type="Pfam" id="PF04434">
    <property type="entry name" value="SWIM"/>
    <property type="match status" value="1"/>
</dbReference>
<dbReference type="InterPro" id="IPR006564">
    <property type="entry name" value="Znf_PMZ"/>
</dbReference>
<feature type="compositionally biased region" description="Basic and acidic residues" evidence="7">
    <location>
        <begin position="224"/>
        <end position="236"/>
    </location>
</feature>
<dbReference type="AlphaFoldDB" id="A0A444X1W8"/>
<protein>
    <recommendedName>
        <fullName evidence="6">Protein FAR1-RELATED SEQUENCE</fullName>
    </recommendedName>
</protein>
<comment type="similarity">
    <text evidence="1 6">Belongs to the FHY3/FAR1 family.</text>
</comment>
<comment type="function">
    <text evidence="6">Putative transcription activator involved in regulating light control of development.</text>
</comment>
<dbReference type="InterPro" id="IPR031052">
    <property type="entry name" value="FHY3/FAR1"/>
</dbReference>
<accession>A0A444X1W8</accession>
<dbReference type="PROSITE" id="PS50966">
    <property type="entry name" value="ZF_SWIM"/>
    <property type="match status" value="1"/>
</dbReference>
<evidence type="ECO:0000313" key="9">
    <source>
        <dbReference type="EMBL" id="RYQ83726.1"/>
    </source>
</evidence>
<feature type="domain" description="SWIM-type" evidence="8">
    <location>
        <begin position="77"/>
        <end position="114"/>
    </location>
</feature>
<feature type="region of interest" description="Disordered" evidence="7">
    <location>
        <begin position="271"/>
        <end position="291"/>
    </location>
</feature>
<dbReference type="GO" id="GO:0005634">
    <property type="term" value="C:nucleus"/>
    <property type="evidence" value="ECO:0007669"/>
    <property type="project" value="UniProtKB-SubCell"/>
</dbReference>
<evidence type="ECO:0000256" key="3">
    <source>
        <dbReference type="ARBA" id="ARBA00022771"/>
    </source>
</evidence>
<comment type="subcellular location">
    <subcellularLocation>
        <location evidence="6">Nucleus</location>
    </subcellularLocation>
</comment>
<keyword evidence="3 5" id="KW-0863">Zinc-finger</keyword>
<dbReference type="EMBL" id="SDMP01000020">
    <property type="protein sequence ID" value="RYQ83726.1"/>
    <property type="molecule type" value="Genomic_DNA"/>
</dbReference>
<feature type="region of interest" description="Disordered" evidence="7">
    <location>
        <begin position="223"/>
        <end position="243"/>
    </location>
</feature>
<reference evidence="9 10" key="1">
    <citation type="submission" date="2019-01" db="EMBL/GenBank/DDBJ databases">
        <title>Sequencing of cultivated peanut Arachis hypogaea provides insights into genome evolution and oil improvement.</title>
        <authorList>
            <person name="Chen X."/>
        </authorList>
    </citation>
    <scope>NUCLEOTIDE SEQUENCE [LARGE SCALE GENOMIC DNA]</scope>
    <source>
        <strain evidence="10">cv. Fuhuasheng</strain>
        <tissue evidence="9">Leaves</tissue>
    </source>
</reference>
<evidence type="ECO:0000256" key="7">
    <source>
        <dbReference type="SAM" id="MobiDB-lite"/>
    </source>
</evidence>
<dbReference type="Proteomes" id="UP000289738">
    <property type="component" value="Chromosome B10"/>
</dbReference>
<sequence length="291" mass="33963">MRSRETQSDMHSVVGHFVLQIPFHDLERSTAKLLIREIFLLFRPILSHACTLKVRSCTLTPTSNIYIISRLGNSQNYWHILHYPEDSIFKCSCLRMESLGIPCDHIVALLVHLDFMKIPMSLVLERWSKNDRSKVRQYVDKGPFCWDGMVTCHNWMLNDLCREMFVLASVRKDQSATVIEKVRSEITRLKHDMEVGPSPPAVVVQSSTLEGCVQDPLVVRHKKEAKERGQRPSHEDNIDEDNYYTPNFREEVDDLITYYPIQEYARYHSQPVGQEENFSPDEEDFQYSCHV</sequence>
<evidence type="ECO:0000256" key="4">
    <source>
        <dbReference type="ARBA" id="ARBA00022833"/>
    </source>
</evidence>
<dbReference type="InterPro" id="IPR007527">
    <property type="entry name" value="Znf_SWIM"/>
</dbReference>
<name>A0A444X1W8_ARAHY</name>
<gene>
    <name evidence="9" type="ORF">Ahy_B10g102528</name>
</gene>
<comment type="caution">
    <text evidence="9">The sequence shown here is derived from an EMBL/GenBank/DDBJ whole genome shotgun (WGS) entry which is preliminary data.</text>
</comment>
<organism evidence="9 10">
    <name type="scientific">Arachis hypogaea</name>
    <name type="common">Peanut</name>
    <dbReference type="NCBI Taxonomy" id="3818"/>
    <lineage>
        <taxon>Eukaryota</taxon>
        <taxon>Viridiplantae</taxon>
        <taxon>Streptophyta</taxon>
        <taxon>Embryophyta</taxon>
        <taxon>Tracheophyta</taxon>
        <taxon>Spermatophyta</taxon>
        <taxon>Magnoliopsida</taxon>
        <taxon>eudicotyledons</taxon>
        <taxon>Gunneridae</taxon>
        <taxon>Pentapetalae</taxon>
        <taxon>rosids</taxon>
        <taxon>fabids</taxon>
        <taxon>Fabales</taxon>
        <taxon>Fabaceae</taxon>
        <taxon>Papilionoideae</taxon>
        <taxon>50 kb inversion clade</taxon>
        <taxon>dalbergioids sensu lato</taxon>
        <taxon>Dalbergieae</taxon>
        <taxon>Pterocarpus clade</taxon>
        <taxon>Arachis</taxon>
    </lineage>
</organism>
<proteinExistence type="inferred from homology"/>
<evidence type="ECO:0000256" key="5">
    <source>
        <dbReference type="PROSITE-ProRule" id="PRU00325"/>
    </source>
</evidence>
<dbReference type="PANTHER" id="PTHR31669:SF292">
    <property type="entry name" value="OS02G0262500 PROTEIN"/>
    <property type="match status" value="1"/>
</dbReference>